<dbReference type="Pfam" id="PF01527">
    <property type="entry name" value="HTH_Tnp_1"/>
    <property type="match status" value="1"/>
</dbReference>
<organism evidence="1 2">
    <name type="scientific">Caballeronia catudaia</name>
    <dbReference type="NCBI Taxonomy" id="1777136"/>
    <lineage>
        <taxon>Bacteria</taxon>
        <taxon>Pseudomonadati</taxon>
        <taxon>Pseudomonadota</taxon>
        <taxon>Betaproteobacteria</taxon>
        <taxon>Burkholderiales</taxon>
        <taxon>Burkholderiaceae</taxon>
        <taxon>Caballeronia</taxon>
    </lineage>
</organism>
<dbReference type="AlphaFoldDB" id="A0A158CS34"/>
<dbReference type="SUPFAM" id="SSF46689">
    <property type="entry name" value="Homeodomain-like"/>
    <property type="match status" value="1"/>
</dbReference>
<accession>A0A158CS34</accession>
<proteinExistence type="predicted"/>
<dbReference type="InterPro" id="IPR009057">
    <property type="entry name" value="Homeodomain-like_sf"/>
</dbReference>
<protein>
    <submittedName>
        <fullName evidence="1">Transposase IS3/IS911 family protein</fullName>
    </submittedName>
</protein>
<evidence type="ECO:0000313" key="2">
    <source>
        <dbReference type="Proteomes" id="UP000054870"/>
    </source>
</evidence>
<dbReference type="OrthoDB" id="9800877at2"/>
<dbReference type="RefSeq" id="WP_061127342.1">
    <property type="nucleotide sequence ID" value="NZ_FCOF02000039.1"/>
</dbReference>
<keyword evidence="2" id="KW-1185">Reference proteome</keyword>
<dbReference type="GO" id="GO:0004803">
    <property type="term" value="F:transposase activity"/>
    <property type="evidence" value="ECO:0007669"/>
    <property type="project" value="InterPro"/>
</dbReference>
<dbReference type="EMBL" id="FCOF02000039">
    <property type="protein sequence ID" value="SAK85175.1"/>
    <property type="molecule type" value="Genomic_DNA"/>
</dbReference>
<dbReference type="InterPro" id="IPR002514">
    <property type="entry name" value="Transposase_8"/>
</dbReference>
<dbReference type="GO" id="GO:0003677">
    <property type="term" value="F:DNA binding"/>
    <property type="evidence" value="ECO:0007669"/>
    <property type="project" value="InterPro"/>
</dbReference>
<name>A0A158CS34_9BURK</name>
<sequence>MTEDRDLRSRLVVGAKRDGRREYDPQAREELVQLCMTSGVSIARTAMEYGLNPNLLREWITRYQKTHAARTSAEKELRPADRASLDVAPPALRTHAPDVPSPFVPVVQGAVTVEGAVSARTPSITVALHIRLPNGVEFDIAEATIDELTTVVQMLGRMPCSGSTII</sequence>
<comment type="caution">
    <text evidence="1">The sequence shown here is derived from an EMBL/GenBank/DDBJ whole genome shotgun (WGS) entry which is preliminary data.</text>
</comment>
<evidence type="ECO:0000313" key="1">
    <source>
        <dbReference type="EMBL" id="SAK85175.1"/>
    </source>
</evidence>
<gene>
    <name evidence="1" type="ORF">AWB75_05647</name>
</gene>
<dbReference type="Gene3D" id="1.10.10.60">
    <property type="entry name" value="Homeodomain-like"/>
    <property type="match status" value="1"/>
</dbReference>
<reference evidence="1" key="1">
    <citation type="submission" date="2016-01" db="EMBL/GenBank/DDBJ databases">
        <authorList>
            <person name="Peeters C."/>
        </authorList>
    </citation>
    <scope>NUCLEOTIDE SEQUENCE [LARGE SCALE GENOMIC DNA]</scope>
    <source>
        <strain evidence="1">LMG 29318</strain>
    </source>
</reference>
<dbReference type="GO" id="GO:0006313">
    <property type="term" value="P:DNA transposition"/>
    <property type="evidence" value="ECO:0007669"/>
    <property type="project" value="InterPro"/>
</dbReference>
<dbReference type="Proteomes" id="UP000054870">
    <property type="component" value="Unassembled WGS sequence"/>
</dbReference>